<sequence>MEHTQPWNYSMPETTYNPASMSVSSYFTRPNKVVKPSSRNSSPRNLGRRKTTTSATLSSRTRSAVDHFRSRSQQQPNLDTSLTRPVSWHPGSLDALQIPSEFCSPEFAPSSWNFTTTQVNGLITPISHPAMNEPQIQEIMTPLDEFCTGNTGFGCGSEGFLDQTWHDDEQSKFNQYTFPTFDVPSFSNQPTMGTAVVTAPPSPDYPTASDLHLDDLSLAASGARARDNREELVGMGLYDSPAQVQSTSLLFGNFGGSGQTSLKLAESFEPVAWNPDADQDGEADEDEDDDGLEVEEDLAQEHDPIHMDISATTFSSYDYQSIANHMAFATPSEVDPLAYKYLATLSQLNSAYYPDCQYGYGWI</sequence>
<proteinExistence type="predicted"/>
<dbReference type="VEuPathDB" id="FungiDB:PV06_10960"/>
<evidence type="ECO:0000256" key="1">
    <source>
        <dbReference type="SAM" id="MobiDB-lite"/>
    </source>
</evidence>
<protein>
    <submittedName>
        <fullName evidence="2">Uncharacterized protein</fullName>
    </submittedName>
</protein>
<dbReference type="AlphaFoldDB" id="A0A0D2D0N0"/>
<organism evidence="2 3">
    <name type="scientific">Exophiala oligosperma</name>
    <dbReference type="NCBI Taxonomy" id="215243"/>
    <lineage>
        <taxon>Eukaryota</taxon>
        <taxon>Fungi</taxon>
        <taxon>Dikarya</taxon>
        <taxon>Ascomycota</taxon>
        <taxon>Pezizomycotina</taxon>
        <taxon>Eurotiomycetes</taxon>
        <taxon>Chaetothyriomycetidae</taxon>
        <taxon>Chaetothyriales</taxon>
        <taxon>Herpotrichiellaceae</taxon>
        <taxon>Exophiala</taxon>
    </lineage>
</organism>
<dbReference type="EMBL" id="KN847348">
    <property type="protein sequence ID" value="KIW36843.1"/>
    <property type="molecule type" value="Genomic_DNA"/>
</dbReference>
<feature type="compositionally biased region" description="Polar residues" evidence="1">
    <location>
        <begin position="71"/>
        <end position="84"/>
    </location>
</feature>
<dbReference type="OrthoDB" id="5378435at2759"/>
<dbReference type="RefSeq" id="XP_016257059.1">
    <property type="nucleotide sequence ID" value="XM_016412560.1"/>
</dbReference>
<reference evidence="2 3" key="1">
    <citation type="submission" date="2015-01" db="EMBL/GenBank/DDBJ databases">
        <title>The Genome Sequence of Exophiala oligosperma CBS72588.</title>
        <authorList>
            <consortium name="The Broad Institute Genomics Platform"/>
            <person name="Cuomo C."/>
            <person name="de Hoog S."/>
            <person name="Gorbushina A."/>
            <person name="Stielow B."/>
            <person name="Teixiera M."/>
            <person name="Abouelleil A."/>
            <person name="Chapman S.B."/>
            <person name="Priest M."/>
            <person name="Young S.K."/>
            <person name="Wortman J."/>
            <person name="Nusbaum C."/>
            <person name="Birren B."/>
        </authorList>
    </citation>
    <scope>NUCLEOTIDE SEQUENCE [LARGE SCALE GENOMIC DNA]</scope>
    <source>
        <strain evidence="2 3">CBS 72588</strain>
    </source>
</reference>
<accession>A0A0D2D0N0</accession>
<feature type="compositionally biased region" description="Low complexity" evidence="1">
    <location>
        <begin position="52"/>
        <end position="62"/>
    </location>
</feature>
<dbReference type="STRING" id="215243.A0A0D2D0N0"/>
<evidence type="ECO:0000313" key="3">
    <source>
        <dbReference type="Proteomes" id="UP000053342"/>
    </source>
</evidence>
<dbReference type="Proteomes" id="UP000053342">
    <property type="component" value="Unassembled WGS sequence"/>
</dbReference>
<evidence type="ECO:0000313" key="2">
    <source>
        <dbReference type="EMBL" id="KIW36843.1"/>
    </source>
</evidence>
<name>A0A0D2D0N0_9EURO</name>
<gene>
    <name evidence="2" type="ORF">PV06_10960</name>
</gene>
<keyword evidence="3" id="KW-1185">Reference proteome</keyword>
<feature type="region of interest" description="Disordered" evidence="1">
    <location>
        <begin position="30"/>
        <end position="86"/>
    </location>
</feature>
<dbReference type="HOGENOM" id="CLU_067597_0_0_1"/>
<dbReference type="GeneID" id="27363034"/>